<feature type="transmembrane region" description="Helical" evidence="1">
    <location>
        <begin position="92"/>
        <end position="113"/>
    </location>
</feature>
<name>A0AAD7CJN4_9AGAR</name>
<evidence type="ECO:0000259" key="2">
    <source>
        <dbReference type="Pfam" id="PF20151"/>
    </source>
</evidence>
<organism evidence="3 4">
    <name type="scientific">Roridomyces roridus</name>
    <dbReference type="NCBI Taxonomy" id="1738132"/>
    <lineage>
        <taxon>Eukaryota</taxon>
        <taxon>Fungi</taxon>
        <taxon>Dikarya</taxon>
        <taxon>Basidiomycota</taxon>
        <taxon>Agaricomycotina</taxon>
        <taxon>Agaricomycetes</taxon>
        <taxon>Agaricomycetidae</taxon>
        <taxon>Agaricales</taxon>
        <taxon>Marasmiineae</taxon>
        <taxon>Mycenaceae</taxon>
        <taxon>Roridomyces</taxon>
    </lineage>
</organism>
<evidence type="ECO:0000313" key="4">
    <source>
        <dbReference type="Proteomes" id="UP001221142"/>
    </source>
</evidence>
<proteinExistence type="predicted"/>
<feature type="transmembrane region" description="Helical" evidence="1">
    <location>
        <begin position="171"/>
        <end position="190"/>
    </location>
</feature>
<feature type="transmembrane region" description="Helical" evidence="1">
    <location>
        <begin position="23"/>
        <end position="42"/>
    </location>
</feature>
<dbReference type="AlphaFoldDB" id="A0AAD7CJN4"/>
<keyword evidence="1" id="KW-1133">Transmembrane helix</keyword>
<dbReference type="EMBL" id="JARKIF010000001">
    <property type="protein sequence ID" value="KAJ7650629.1"/>
    <property type="molecule type" value="Genomic_DNA"/>
</dbReference>
<evidence type="ECO:0000256" key="1">
    <source>
        <dbReference type="SAM" id="Phobius"/>
    </source>
</evidence>
<dbReference type="Proteomes" id="UP001221142">
    <property type="component" value="Unassembled WGS sequence"/>
</dbReference>
<keyword evidence="1" id="KW-0812">Transmembrane</keyword>
<keyword evidence="1" id="KW-0472">Membrane</keyword>
<sequence length="346" mass="37811">MSAPPALPDIATLTTAFEHLFAIKYYFVACAVVLFLDIGLTFDLEVEHIWSRKWGLFTILWVCLRYVPPLMEIVVLDALFDPTWTPQVCARFLAFPGSYSLVCVGLVQCVFALRMYALYGGRRPVLLAFLLFFIGEVAFMAVFINHTTLLPDPPGVVGCAGGGSFGSRGAVAFWAPAFIFDVVVFAMTIYKSYKTLQGSKSLGLLGVILRDGSIYFVIVAIISVVNMMTMIFAPLDLLSVNASLATTLPVILTNRLILNLRASRAGVSTVDSLPPSQSIGSSMTFKRNSAVPSPHKWSFGSVVDVLGASMFNKPVDSVAETEFQLDESAMIFNPQSSYNSRIVHDI</sequence>
<comment type="caution">
    <text evidence="3">The sequence shown here is derived from an EMBL/GenBank/DDBJ whole genome shotgun (WGS) entry which is preliminary data.</text>
</comment>
<feature type="transmembrane region" description="Helical" evidence="1">
    <location>
        <begin position="54"/>
        <end position="80"/>
    </location>
</feature>
<feature type="transmembrane region" description="Helical" evidence="1">
    <location>
        <begin position="202"/>
        <end position="225"/>
    </location>
</feature>
<protein>
    <recommendedName>
        <fullName evidence="2">DUF6533 domain-containing protein</fullName>
    </recommendedName>
</protein>
<reference evidence="3" key="1">
    <citation type="submission" date="2023-03" db="EMBL/GenBank/DDBJ databases">
        <title>Massive genome expansion in bonnet fungi (Mycena s.s.) driven by repeated elements and novel gene families across ecological guilds.</title>
        <authorList>
            <consortium name="Lawrence Berkeley National Laboratory"/>
            <person name="Harder C.B."/>
            <person name="Miyauchi S."/>
            <person name="Viragh M."/>
            <person name="Kuo A."/>
            <person name="Thoen E."/>
            <person name="Andreopoulos B."/>
            <person name="Lu D."/>
            <person name="Skrede I."/>
            <person name="Drula E."/>
            <person name="Henrissat B."/>
            <person name="Morin E."/>
            <person name="Kohler A."/>
            <person name="Barry K."/>
            <person name="LaButti K."/>
            <person name="Morin E."/>
            <person name="Salamov A."/>
            <person name="Lipzen A."/>
            <person name="Mereny Z."/>
            <person name="Hegedus B."/>
            <person name="Baldrian P."/>
            <person name="Stursova M."/>
            <person name="Weitz H."/>
            <person name="Taylor A."/>
            <person name="Grigoriev I.V."/>
            <person name="Nagy L.G."/>
            <person name="Martin F."/>
            <person name="Kauserud H."/>
        </authorList>
    </citation>
    <scope>NUCLEOTIDE SEQUENCE</scope>
    <source>
        <strain evidence="3">9284</strain>
    </source>
</reference>
<accession>A0AAD7CJN4</accession>
<feature type="domain" description="DUF6533" evidence="2">
    <location>
        <begin position="25"/>
        <end position="70"/>
    </location>
</feature>
<gene>
    <name evidence="3" type="ORF">FB45DRAFT_1077494</name>
</gene>
<dbReference type="InterPro" id="IPR045340">
    <property type="entry name" value="DUF6533"/>
</dbReference>
<evidence type="ECO:0000313" key="3">
    <source>
        <dbReference type="EMBL" id="KAJ7650629.1"/>
    </source>
</evidence>
<feature type="transmembrane region" description="Helical" evidence="1">
    <location>
        <begin position="125"/>
        <end position="144"/>
    </location>
</feature>
<keyword evidence="4" id="KW-1185">Reference proteome</keyword>
<dbReference type="Pfam" id="PF20151">
    <property type="entry name" value="DUF6533"/>
    <property type="match status" value="1"/>
</dbReference>